<dbReference type="Proteomes" id="UP000202786">
    <property type="component" value="Segment"/>
</dbReference>
<gene>
    <name evidence="1" type="primary">165</name>
    <name evidence="1" type="ORF">HGTV1_165</name>
</gene>
<sequence length="77" mass="8847">MTALEFEQFVEGFAWGMKMASAKGYCSDPKDALISDYEEAYIAGWMMADQLLIAQGHPIFQEMSDSEQNEAIRRWME</sequence>
<accession>R4TLA5</accession>
<dbReference type="KEGG" id="vg:16193961"/>
<name>R4TLA5_9CAUD</name>
<evidence type="ECO:0000313" key="1">
    <source>
        <dbReference type="EMBL" id="AGM11462.1"/>
    </source>
</evidence>
<protein>
    <submittedName>
        <fullName evidence="1">Uncharacterized protein</fullName>
    </submittedName>
</protein>
<dbReference type="EMBL" id="KC292026">
    <property type="protein sequence ID" value="AGM11462.1"/>
    <property type="molecule type" value="Genomic_DNA"/>
</dbReference>
<keyword evidence="2" id="KW-1185">Reference proteome</keyword>
<dbReference type="RefSeq" id="YP_008059340.1">
    <property type="nucleotide sequence ID" value="NC_021328.1"/>
</dbReference>
<proteinExistence type="predicted"/>
<dbReference type="GeneID" id="16193961"/>
<evidence type="ECO:0000313" key="2">
    <source>
        <dbReference type="Proteomes" id="UP000202786"/>
    </source>
</evidence>
<organism evidence="1 2">
    <name type="scientific">Halogranum tailed virus 1</name>
    <dbReference type="NCBI Taxonomy" id="1273749"/>
    <lineage>
        <taxon>Viruses</taxon>
        <taxon>Duplodnaviria</taxon>
        <taxon>Heunggongvirae</taxon>
        <taxon>Uroviricota</taxon>
        <taxon>Caudoviricetes</taxon>
        <taxon>Thumleimavirales</taxon>
        <taxon>Halomagnusviridae</taxon>
        <taxon>Hagravirus</taxon>
        <taxon>Hagravirus capitaneum</taxon>
        <taxon>Hagravirus HGTV1</taxon>
    </lineage>
</organism>
<reference evidence="1 2" key="1">
    <citation type="submission" date="2012-12" db="EMBL/GenBank/DDBJ databases">
        <authorList>
            <person name="Sencilo A."/>
            <person name="Jacobs-Sera D."/>
            <person name="Russell D.A."/>
            <person name="Ko C."/>
            <person name="Atanasova N."/>
            <person name="Osterlund E."/>
            <person name="Oksanen H.M."/>
            <person name="Bamford D.H."/>
            <person name="Hatfull G.F."/>
            <person name="Roine E."/>
            <person name="Hendrix R.W."/>
        </authorList>
    </citation>
    <scope>NUCLEOTIDE SEQUENCE [LARGE SCALE GENOMIC DNA]</scope>
</reference>